<dbReference type="PANTHER" id="PTHR47074:SF48">
    <property type="entry name" value="POLYNUCLEOTIDYL TRANSFERASE, RIBONUCLEASE H-LIKE SUPERFAMILY PROTEIN"/>
    <property type="match status" value="1"/>
</dbReference>
<dbReference type="CDD" id="cd06222">
    <property type="entry name" value="RNase_H_like"/>
    <property type="match status" value="1"/>
</dbReference>
<proteinExistence type="predicted"/>
<name>A0A2I4EYM6_JUGRE</name>
<gene>
    <name evidence="2" type="primary">LOC108993904</name>
</gene>
<sequence>MVNSPLALVKSALTDVEVFHESRLRLTYVADRLLPQINAVEWRPPVDPFYKLNFDAAFDSEKRLMGIGIVVRSSRGEVLAVVSAPKSHVCSAFSAECYALLRSIKLCQELCLYQVVLEGDAKAVVDSVNGYNNNLPGKGC</sequence>
<dbReference type="Proteomes" id="UP000235220">
    <property type="component" value="Chromosome 6"/>
</dbReference>
<dbReference type="SUPFAM" id="SSF53098">
    <property type="entry name" value="Ribonuclease H-like"/>
    <property type="match status" value="1"/>
</dbReference>
<dbReference type="Gene3D" id="3.30.420.10">
    <property type="entry name" value="Ribonuclease H-like superfamily/Ribonuclease H"/>
    <property type="match status" value="1"/>
</dbReference>
<dbReference type="GO" id="GO:0003676">
    <property type="term" value="F:nucleic acid binding"/>
    <property type="evidence" value="ECO:0007669"/>
    <property type="project" value="InterPro"/>
</dbReference>
<dbReference type="KEGG" id="jre:108993904"/>
<dbReference type="AlphaFoldDB" id="A0A2I4EYM6"/>
<evidence type="ECO:0000313" key="1">
    <source>
        <dbReference type="Proteomes" id="UP000235220"/>
    </source>
</evidence>
<protein>
    <submittedName>
        <fullName evidence="2">Uncharacterized protein LOC108993904</fullName>
    </submittedName>
</protein>
<dbReference type="GeneID" id="108993904"/>
<reference evidence="2" key="1">
    <citation type="submission" date="2025-08" db="UniProtKB">
        <authorList>
            <consortium name="RefSeq"/>
        </authorList>
    </citation>
    <scope>IDENTIFICATION</scope>
    <source>
        <tissue evidence="2">Leaves</tissue>
    </source>
</reference>
<dbReference type="RefSeq" id="XP_018824504.1">
    <property type="nucleotide sequence ID" value="XM_018968959.1"/>
</dbReference>
<dbReference type="InterPro" id="IPR044730">
    <property type="entry name" value="RNase_H-like_dom_plant"/>
</dbReference>
<accession>A0A2I4EYM6</accession>
<evidence type="ECO:0000313" key="2">
    <source>
        <dbReference type="RefSeq" id="XP_018824504.1"/>
    </source>
</evidence>
<organism evidence="1 2">
    <name type="scientific">Juglans regia</name>
    <name type="common">English walnut</name>
    <dbReference type="NCBI Taxonomy" id="51240"/>
    <lineage>
        <taxon>Eukaryota</taxon>
        <taxon>Viridiplantae</taxon>
        <taxon>Streptophyta</taxon>
        <taxon>Embryophyta</taxon>
        <taxon>Tracheophyta</taxon>
        <taxon>Spermatophyta</taxon>
        <taxon>Magnoliopsida</taxon>
        <taxon>eudicotyledons</taxon>
        <taxon>Gunneridae</taxon>
        <taxon>Pentapetalae</taxon>
        <taxon>rosids</taxon>
        <taxon>fabids</taxon>
        <taxon>Fagales</taxon>
        <taxon>Juglandaceae</taxon>
        <taxon>Juglans</taxon>
    </lineage>
</organism>
<dbReference type="InterPro" id="IPR002156">
    <property type="entry name" value="RNaseH_domain"/>
</dbReference>
<dbReference type="OrthoDB" id="1906820at2759"/>
<dbReference type="InterPro" id="IPR036397">
    <property type="entry name" value="RNaseH_sf"/>
</dbReference>
<dbReference type="GO" id="GO:0004523">
    <property type="term" value="F:RNA-DNA hybrid ribonuclease activity"/>
    <property type="evidence" value="ECO:0007669"/>
    <property type="project" value="InterPro"/>
</dbReference>
<dbReference type="InterPro" id="IPR012337">
    <property type="entry name" value="RNaseH-like_sf"/>
</dbReference>
<dbReference type="PANTHER" id="PTHR47074">
    <property type="entry name" value="BNAC02G40300D PROTEIN"/>
    <property type="match status" value="1"/>
</dbReference>
<dbReference type="InterPro" id="IPR052929">
    <property type="entry name" value="RNase_H-like_EbsB-rel"/>
</dbReference>
<keyword evidence="1" id="KW-1185">Reference proteome</keyword>
<dbReference type="Gramene" id="Jr06_12430_p1">
    <property type="protein sequence ID" value="cds.Jr06_12430_p1"/>
    <property type="gene ID" value="Jr06_12430"/>
</dbReference>
<dbReference type="Pfam" id="PF13456">
    <property type="entry name" value="RVT_3"/>
    <property type="match status" value="1"/>
</dbReference>